<evidence type="ECO:0000313" key="3">
    <source>
        <dbReference type="Proteomes" id="UP000023435"/>
    </source>
</evidence>
<organism evidence="2 3">
    <name type="scientific">Lysobacter capsici AZ78</name>
    <dbReference type="NCBI Taxonomy" id="1444315"/>
    <lineage>
        <taxon>Bacteria</taxon>
        <taxon>Pseudomonadati</taxon>
        <taxon>Pseudomonadota</taxon>
        <taxon>Gammaproteobacteria</taxon>
        <taxon>Lysobacterales</taxon>
        <taxon>Lysobacteraceae</taxon>
        <taxon>Lysobacter</taxon>
    </lineage>
</organism>
<feature type="chain" id="PRO_5007180288" description="Secreted protein" evidence="1">
    <location>
        <begin position="32"/>
        <end position="96"/>
    </location>
</feature>
<name>A0A125TZN8_9GAMM</name>
<dbReference type="RefSeq" id="WP_148650448.1">
    <property type="nucleotide sequence ID" value="NZ_JAJA02000003.1"/>
</dbReference>
<evidence type="ECO:0008006" key="4">
    <source>
        <dbReference type="Google" id="ProtNLM"/>
    </source>
</evidence>
<protein>
    <recommendedName>
        <fullName evidence="4">Secreted protein</fullName>
    </recommendedName>
</protein>
<keyword evidence="1" id="KW-0732">Signal</keyword>
<proteinExistence type="predicted"/>
<dbReference type="AlphaFoldDB" id="A0A125TZN8"/>
<evidence type="ECO:0000256" key="1">
    <source>
        <dbReference type="SAM" id="SignalP"/>
    </source>
</evidence>
<dbReference type="OrthoDB" id="9886952at2"/>
<gene>
    <name evidence="2" type="ORF">AZ78_5255</name>
</gene>
<dbReference type="GeneID" id="97904320"/>
<comment type="caution">
    <text evidence="2">The sequence shown here is derived from an EMBL/GenBank/DDBJ whole genome shotgun (WGS) entry which is preliminary data.</text>
</comment>
<keyword evidence="3" id="KW-1185">Reference proteome</keyword>
<dbReference type="Proteomes" id="UP000023435">
    <property type="component" value="Unassembled WGS sequence"/>
</dbReference>
<evidence type="ECO:0000313" key="2">
    <source>
        <dbReference type="EMBL" id="KWS02122.1"/>
    </source>
</evidence>
<feature type="signal peptide" evidence="1">
    <location>
        <begin position="1"/>
        <end position="31"/>
    </location>
</feature>
<sequence>MKLDSLVSRFRRPLLALGVMSVVVASASVWAQPPRPPTAVSVTSYYTDASHAYVAGVVFYGDCPAISSGSLIGASTPYSDTTTVMCDDVDSVPLPF</sequence>
<accession>A0A125TZN8</accession>
<dbReference type="EMBL" id="JAJA02000003">
    <property type="protein sequence ID" value="KWS02122.1"/>
    <property type="molecule type" value="Genomic_DNA"/>
</dbReference>
<reference evidence="2 3" key="1">
    <citation type="journal article" date="2014" name="Genome Announc.">
        <title>Draft Genome Sequence of Lysobacter capsici AZ78, a Bacterium Antagonistic to Plant-Pathogenic Oomycetes.</title>
        <authorList>
            <person name="Puopolo G."/>
            <person name="Sonego P."/>
            <person name="Engelen K."/>
            <person name="Pertot I."/>
        </authorList>
    </citation>
    <scope>NUCLEOTIDE SEQUENCE [LARGE SCALE GENOMIC DNA]</scope>
    <source>
        <strain evidence="2 3">AZ78</strain>
    </source>
</reference>